<name>A0AA45KI82_9LACT</name>
<accession>A0AA45KI82</accession>
<dbReference type="KEGG" id="lti:JW886_01905"/>
<dbReference type="AlphaFoldDB" id="A0AA45KI82"/>
<sequence>MNLASIILLLLILAATGYTIFKTIRSKGACEDCQTTTCPVKGLATQETKPQNTVQHDCCQ</sequence>
<reference evidence="1 2" key="1">
    <citation type="submission" date="2021-02" db="EMBL/GenBank/DDBJ databases">
        <title>Complete genome sequence of Lactococcus lactis strain K_LL004.</title>
        <authorList>
            <person name="Kim H.B."/>
        </authorList>
    </citation>
    <scope>NUCLEOTIDE SEQUENCE [LARGE SCALE GENOMIC DNA]</scope>
    <source>
        <strain evidence="1 2">K_LL004</strain>
    </source>
</reference>
<evidence type="ECO:0000313" key="1">
    <source>
        <dbReference type="EMBL" id="QSE77043.1"/>
    </source>
</evidence>
<dbReference type="RefSeq" id="WP_205872164.1">
    <property type="nucleotide sequence ID" value="NZ_CP070872.1"/>
</dbReference>
<organism evidence="1 2">
    <name type="scientific">Lactococcus taiwanensis</name>
    <dbReference type="NCBI Taxonomy" id="1151742"/>
    <lineage>
        <taxon>Bacteria</taxon>
        <taxon>Bacillati</taxon>
        <taxon>Bacillota</taxon>
        <taxon>Bacilli</taxon>
        <taxon>Lactobacillales</taxon>
        <taxon>Streptococcaceae</taxon>
        <taxon>Lactococcus</taxon>
    </lineage>
</organism>
<dbReference type="EMBL" id="CP070872">
    <property type="protein sequence ID" value="QSE77043.1"/>
    <property type="molecule type" value="Genomic_DNA"/>
</dbReference>
<evidence type="ECO:0000313" key="2">
    <source>
        <dbReference type="Proteomes" id="UP000663608"/>
    </source>
</evidence>
<evidence type="ECO:0008006" key="3">
    <source>
        <dbReference type="Google" id="ProtNLM"/>
    </source>
</evidence>
<gene>
    <name evidence="1" type="ORF">JW886_01905</name>
</gene>
<proteinExistence type="predicted"/>
<protein>
    <recommendedName>
        <fullName evidence="3">FeoB-associated Cys-rich membrane protein</fullName>
    </recommendedName>
</protein>
<keyword evidence="2" id="KW-1185">Reference proteome</keyword>
<dbReference type="Proteomes" id="UP000663608">
    <property type="component" value="Chromosome"/>
</dbReference>